<dbReference type="Proteomes" id="UP000271162">
    <property type="component" value="Unassembled WGS sequence"/>
</dbReference>
<dbReference type="AlphaFoldDB" id="A0A0N4XH69"/>
<gene>
    <name evidence="1" type="ORF">NBR_LOCUS1872</name>
</gene>
<name>A0A0N4XH69_NIPBR</name>
<protein>
    <submittedName>
        <fullName evidence="3">Catalase</fullName>
    </submittedName>
</protein>
<dbReference type="WBParaSite" id="NBR_0000187101-mRNA-1">
    <property type="protein sequence ID" value="NBR_0000187101-mRNA-1"/>
    <property type="gene ID" value="NBR_0000187101"/>
</dbReference>
<evidence type="ECO:0000313" key="3">
    <source>
        <dbReference type="WBParaSite" id="NBR_0000187101-mRNA-1"/>
    </source>
</evidence>
<reference evidence="3" key="1">
    <citation type="submission" date="2017-02" db="UniProtKB">
        <authorList>
            <consortium name="WormBaseParasite"/>
        </authorList>
    </citation>
    <scope>IDENTIFICATION</scope>
</reference>
<organism evidence="3">
    <name type="scientific">Nippostrongylus brasiliensis</name>
    <name type="common">Rat hookworm</name>
    <dbReference type="NCBI Taxonomy" id="27835"/>
    <lineage>
        <taxon>Eukaryota</taxon>
        <taxon>Metazoa</taxon>
        <taxon>Ecdysozoa</taxon>
        <taxon>Nematoda</taxon>
        <taxon>Chromadorea</taxon>
        <taxon>Rhabditida</taxon>
        <taxon>Rhabditina</taxon>
        <taxon>Rhabditomorpha</taxon>
        <taxon>Strongyloidea</taxon>
        <taxon>Heligmosomidae</taxon>
        <taxon>Nippostrongylus</taxon>
    </lineage>
</organism>
<evidence type="ECO:0000313" key="2">
    <source>
        <dbReference type="Proteomes" id="UP000271162"/>
    </source>
</evidence>
<evidence type="ECO:0000313" key="1">
    <source>
        <dbReference type="EMBL" id="VDL65461.1"/>
    </source>
</evidence>
<proteinExistence type="predicted"/>
<dbReference type="STRING" id="27835.A0A0N4XH69"/>
<sequence length="113" mass="12559">MSTVLGLCLFLAGGGDRSGRGGLLGYLAVGPHTVTAQYSNVYDLIQPYVNSEFFARPHHDWINSGKFQGDIDGIDAELLREPDANMFYNALKNRQLTWKDGVIPYVMDPTFCE</sequence>
<reference evidence="1 2" key="2">
    <citation type="submission" date="2018-11" db="EMBL/GenBank/DDBJ databases">
        <authorList>
            <consortium name="Pathogen Informatics"/>
        </authorList>
    </citation>
    <scope>NUCLEOTIDE SEQUENCE [LARGE SCALE GENOMIC DNA]</scope>
</reference>
<accession>A0A0N4XH69</accession>
<keyword evidence="2" id="KW-1185">Reference proteome</keyword>
<dbReference type="EMBL" id="UYSL01001761">
    <property type="protein sequence ID" value="VDL65461.1"/>
    <property type="molecule type" value="Genomic_DNA"/>
</dbReference>